<feature type="transmembrane region" description="Helical" evidence="6">
    <location>
        <begin position="93"/>
        <end position="115"/>
    </location>
</feature>
<keyword evidence="5 6" id="KW-0472">Membrane</keyword>
<keyword evidence="8" id="KW-1185">Reference proteome</keyword>
<proteinExistence type="predicted"/>
<dbReference type="PANTHER" id="PTHR43370">
    <property type="entry name" value="SUGAR ABC TRANSPORTER INTEGRAL MEMBRANE PROTEIN-RELATED"/>
    <property type="match status" value="1"/>
</dbReference>
<dbReference type="PANTHER" id="PTHR43370:SF2">
    <property type="entry name" value="ABC TRANSPORTER PERMEASE PROTEIN"/>
    <property type="match status" value="1"/>
</dbReference>
<feature type="transmembrane region" description="Helical" evidence="6">
    <location>
        <begin position="64"/>
        <end position="86"/>
    </location>
</feature>
<feature type="transmembrane region" description="Helical" evidence="6">
    <location>
        <begin position="268"/>
        <end position="288"/>
    </location>
</feature>
<comment type="subcellular location">
    <subcellularLocation>
        <location evidence="1">Cell membrane</location>
        <topology evidence="1">Multi-pass membrane protein</topology>
    </subcellularLocation>
</comment>
<evidence type="ECO:0000256" key="4">
    <source>
        <dbReference type="ARBA" id="ARBA00022989"/>
    </source>
</evidence>
<dbReference type="Proteomes" id="UP000002382">
    <property type="component" value="Chromosome"/>
</dbReference>
<dbReference type="GO" id="GO:0005886">
    <property type="term" value="C:plasma membrane"/>
    <property type="evidence" value="ECO:0007669"/>
    <property type="project" value="UniProtKB-SubCell"/>
</dbReference>
<dbReference type="CDD" id="cd06580">
    <property type="entry name" value="TM_PBP1_transp_TpRbsC_like"/>
    <property type="match status" value="1"/>
</dbReference>
<organism evidence="7 8">
    <name type="scientific">Kosmotoga olearia (strain ATCC BAA-1733 / DSM 21960 / TBF 19.5.1)</name>
    <dbReference type="NCBI Taxonomy" id="521045"/>
    <lineage>
        <taxon>Bacteria</taxon>
        <taxon>Thermotogati</taxon>
        <taxon>Thermotogota</taxon>
        <taxon>Thermotogae</taxon>
        <taxon>Kosmotogales</taxon>
        <taxon>Kosmotogaceae</taxon>
        <taxon>Kosmotoga</taxon>
    </lineage>
</organism>
<dbReference type="EMBL" id="CP001634">
    <property type="protein sequence ID" value="ACR79662.1"/>
    <property type="molecule type" value="Genomic_DNA"/>
</dbReference>
<accession>C5CGZ7</accession>
<feature type="transmembrane region" description="Helical" evidence="6">
    <location>
        <begin position="194"/>
        <end position="212"/>
    </location>
</feature>
<dbReference type="STRING" id="521045.Kole_0953"/>
<dbReference type="eggNOG" id="COG1079">
    <property type="taxonomic scope" value="Bacteria"/>
</dbReference>
<dbReference type="AlphaFoldDB" id="C5CGZ7"/>
<dbReference type="GO" id="GO:0022857">
    <property type="term" value="F:transmembrane transporter activity"/>
    <property type="evidence" value="ECO:0007669"/>
    <property type="project" value="InterPro"/>
</dbReference>
<dbReference type="Pfam" id="PF02653">
    <property type="entry name" value="BPD_transp_2"/>
    <property type="match status" value="1"/>
</dbReference>
<feature type="transmembrane region" description="Helical" evidence="6">
    <location>
        <begin position="218"/>
        <end position="237"/>
    </location>
</feature>
<keyword evidence="2" id="KW-1003">Cell membrane</keyword>
<gene>
    <name evidence="7" type="ordered locus">Kole_0953</name>
</gene>
<reference evidence="7 8" key="1">
    <citation type="submission" date="2009-06" db="EMBL/GenBank/DDBJ databases">
        <title>Complete sequence of Thermotogales bacterium TBF 19.5.1.</title>
        <authorList>
            <consortium name="US DOE Joint Genome Institute"/>
            <person name="Lucas S."/>
            <person name="Copeland A."/>
            <person name="Lapidus A."/>
            <person name="Glavina del Rio T."/>
            <person name="Tice H."/>
            <person name="Bruce D."/>
            <person name="Goodwin L."/>
            <person name="Pitluck S."/>
            <person name="Chertkov O."/>
            <person name="Brettin T."/>
            <person name="Detter J.C."/>
            <person name="Han C."/>
            <person name="Schmutz J."/>
            <person name="Larimer F."/>
            <person name="Land M."/>
            <person name="Hauser L."/>
            <person name="Kyrpides N."/>
            <person name="Ovchinnikova G."/>
            <person name="Noll K."/>
        </authorList>
    </citation>
    <scope>NUCLEOTIDE SEQUENCE [LARGE SCALE GENOMIC DNA]</scope>
    <source>
        <strain evidence="8">ATCC BAA-1733 / DSM 21960 / TBF 19.5.1</strain>
    </source>
</reference>
<evidence type="ECO:0000313" key="7">
    <source>
        <dbReference type="EMBL" id="ACR79662.1"/>
    </source>
</evidence>
<evidence type="ECO:0000256" key="3">
    <source>
        <dbReference type="ARBA" id="ARBA00022692"/>
    </source>
</evidence>
<dbReference type="KEGG" id="kol:Kole_0953"/>
<evidence type="ECO:0000313" key="8">
    <source>
        <dbReference type="Proteomes" id="UP000002382"/>
    </source>
</evidence>
<feature type="transmembrane region" description="Helical" evidence="6">
    <location>
        <begin position="146"/>
        <end position="163"/>
    </location>
</feature>
<dbReference type="InterPro" id="IPR001851">
    <property type="entry name" value="ABC_transp_permease"/>
</dbReference>
<feature type="transmembrane region" description="Helical" evidence="6">
    <location>
        <begin position="244"/>
        <end position="262"/>
    </location>
</feature>
<evidence type="ECO:0000256" key="2">
    <source>
        <dbReference type="ARBA" id="ARBA00022475"/>
    </source>
</evidence>
<dbReference type="HOGENOM" id="CLU_040769_1_1_0"/>
<reference evidence="7 8" key="2">
    <citation type="journal article" date="2011" name="J. Bacteriol.">
        <title>Genome Sequence of Kosmotoga olearia Strain TBF 19.5.1, a Thermophilic Bacterium with a Wide Growth Temperature Range, Isolated from the Troll B Oil Platform in the North Sea.</title>
        <authorList>
            <person name="Swithers K.S."/>
            <person name="Dipippo J.L."/>
            <person name="Bruce D.C."/>
            <person name="Detter C."/>
            <person name="Tapia R."/>
            <person name="Han S."/>
            <person name="Goodwin L.A."/>
            <person name="Han J."/>
            <person name="Woyke T."/>
            <person name="Pitluck S."/>
            <person name="Pennacchio L."/>
            <person name="Nolan M."/>
            <person name="Mikhailova N."/>
            <person name="Land M.L."/>
            <person name="Nesbo C.L."/>
            <person name="Gogarten J.P."/>
            <person name="Noll K.M."/>
        </authorList>
    </citation>
    <scope>NUCLEOTIDE SEQUENCE [LARGE SCALE GENOMIC DNA]</scope>
    <source>
        <strain evidence="8">ATCC BAA-1733 / DSM 21960 / TBF 19.5.1</strain>
    </source>
</reference>
<protein>
    <submittedName>
        <fullName evidence="7">Inner-membrane translocator</fullName>
    </submittedName>
</protein>
<name>C5CGZ7_KOSOT</name>
<dbReference type="RefSeq" id="WP_015868324.1">
    <property type="nucleotide sequence ID" value="NC_012785.1"/>
</dbReference>
<feature type="transmembrane region" description="Helical" evidence="6">
    <location>
        <begin position="37"/>
        <end position="58"/>
    </location>
</feature>
<evidence type="ECO:0000256" key="1">
    <source>
        <dbReference type="ARBA" id="ARBA00004651"/>
    </source>
</evidence>
<evidence type="ECO:0000256" key="5">
    <source>
        <dbReference type="ARBA" id="ARBA00023136"/>
    </source>
</evidence>
<keyword evidence="3 6" id="KW-0812">Transmembrane</keyword>
<sequence>MSELLSITTDLAKAAVRAGTPLLFAAAGELLTERSGVLNLGIEGTMLMGAITGFAVAVQTGNPYFGILAAAVVGAIFGYIYSLFVVNMGLNQVVTGLAFMMIGTGLSGYIGRAYVGIGLKNSLKPIEIPYLSKIPVLGKALFSQDILVYSSIILIALLHYWLFKTQNGLHLRSVGESPETADFTGINVFLTRQFATSLGATIIAVGGAYISIAYSPLWVENMTAGRGWIALALVIFAGWRPWRALLGAYLFGGISALQYRAQVLNVKLSPYIMDMFPYLLTVLIMIFISSEAARRKLGAPSAIGIPYRRR</sequence>
<evidence type="ECO:0000256" key="6">
    <source>
        <dbReference type="SAM" id="Phobius"/>
    </source>
</evidence>
<keyword evidence="4 6" id="KW-1133">Transmembrane helix</keyword>
<dbReference type="OrthoDB" id="9792579at2"/>